<dbReference type="Pfam" id="PF04588">
    <property type="entry name" value="HIG_1_N"/>
    <property type="match status" value="1"/>
</dbReference>
<dbReference type="VEuPathDB" id="VectorBase:AALFPA_077498"/>
<evidence type="ECO:0000256" key="5">
    <source>
        <dbReference type="SAM" id="Phobius"/>
    </source>
</evidence>
<dbReference type="PANTHER" id="PTHR12297">
    <property type="entry name" value="HYPOXIA-INDUCBILE GENE 1 HIG1 -RELATED"/>
    <property type="match status" value="1"/>
</dbReference>
<evidence type="ECO:0000313" key="7">
    <source>
        <dbReference type="EMBL" id="JAC07303.1"/>
    </source>
</evidence>
<dbReference type="EMBL" id="GAPW01006295">
    <property type="protein sequence ID" value="JAC07303.1"/>
    <property type="molecule type" value="mRNA"/>
</dbReference>
<dbReference type="VEuPathDB" id="VectorBase:AALC636_032934"/>
<evidence type="ECO:0000259" key="6">
    <source>
        <dbReference type="PROSITE" id="PS51503"/>
    </source>
</evidence>
<dbReference type="Gene3D" id="6.10.140.1320">
    <property type="match status" value="1"/>
</dbReference>
<organism evidence="7">
    <name type="scientific">Aedes albopictus</name>
    <name type="common">Asian tiger mosquito</name>
    <name type="synonym">Stegomyia albopicta</name>
    <dbReference type="NCBI Taxonomy" id="7160"/>
    <lineage>
        <taxon>Eukaryota</taxon>
        <taxon>Metazoa</taxon>
        <taxon>Ecdysozoa</taxon>
        <taxon>Arthropoda</taxon>
        <taxon>Hexapoda</taxon>
        <taxon>Insecta</taxon>
        <taxon>Pterygota</taxon>
        <taxon>Neoptera</taxon>
        <taxon>Endopterygota</taxon>
        <taxon>Diptera</taxon>
        <taxon>Nematocera</taxon>
        <taxon>Culicoidea</taxon>
        <taxon>Culicidae</taxon>
        <taxon>Culicinae</taxon>
        <taxon>Aedini</taxon>
        <taxon>Aedes</taxon>
        <taxon>Stegomyia</taxon>
    </lineage>
</organism>
<evidence type="ECO:0000256" key="1">
    <source>
        <dbReference type="ARBA" id="ARBA00004325"/>
    </source>
</evidence>
<name>A0A023ED10_AEDAL</name>
<feature type="transmembrane region" description="Helical" evidence="5">
    <location>
        <begin position="48"/>
        <end position="67"/>
    </location>
</feature>
<protein>
    <submittedName>
        <fullName evidence="7">Putative hig1 domain family member 2a</fullName>
    </submittedName>
</protein>
<dbReference type="AlphaFoldDB" id="A0A023ED10"/>
<evidence type="ECO:0000256" key="3">
    <source>
        <dbReference type="ARBA" id="ARBA00022989"/>
    </source>
</evidence>
<dbReference type="InterPro" id="IPR007667">
    <property type="entry name" value="Hypoxia_induced_domain"/>
</dbReference>
<feature type="transmembrane region" description="Helical" evidence="5">
    <location>
        <begin position="79"/>
        <end position="101"/>
    </location>
</feature>
<accession>A0A023ED10</accession>
<keyword evidence="4 5" id="KW-0472">Membrane</keyword>
<dbReference type="GO" id="GO:0097250">
    <property type="term" value="P:mitochondrial respirasome assembly"/>
    <property type="evidence" value="ECO:0007669"/>
    <property type="project" value="TreeGrafter"/>
</dbReference>
<dbReference type="GO" id="GO:0031966">
    <property type="term" value="C:mitochondrial membrane"/>
    <property type="evidence" value="ECO:0007669"/>
    <property type="project" value="UniProtKB-SubCell"/>
</dbReference>
<dbReference type="InterPro" id="IPR050355">
    <property type="entry name" value="RCF1"/>
</dbReference>
<keyword evidence="2 5" id="KW-0812">Transmembrane</keyword>
<feature type="domain" description="HIG1" evidence="6">
    <location>
        <begin position="20"/>
        <end position="110"/>
    </location>
</feature>
<dbReference type="VEuPathDB" id="VectorBase:AALF021709"/>
<comment type="subcellular location">
    <subcellularLocation>
        <location evidence="1">Mitochondrion membrane</location>
    </subcellularLocation>
</comment>
<keyword evidence="3 5" id="KW-1133">Transmembrane helix</keyword>
<dbReference type="PANTHER" id="PTHR12297:SF18">
    <property type="entry name" value="HIG1 DOMAIN FAMILY MEMBER 2A"/>
    <property type="match status" value="1"/>
</dbReference>
<evidence type="ECO:0000256" key="2">
    <source>
        <dbReference type="ARBA" id="ARBA00022692"/>
    </source>
</evidence>
<evidence type="ECO:0000256" key="4">
    <source>
        <dbReference type="ARBA" id="ARBA00023136"/>
    </source>
</evidence>
<sequence length="110" mass="12412">MSNAPTTAPTSVQQQAELEWIQMRKDYTDIHAETTREKMERKVKENPLVPIGCAATLSALGYGLWSFRQGRKQMSQYMMRARILAQGFTVVALIVGVGMTYTKKEGEVKK</sequence>
<reference evidence="7" key="1">
    <citation type="journal article" date="2014" name="PLoS Negl. Trop. Dis.">
        <title>Identification and characterization of seminal fluid proteins in the Asian tiger mosquito, Aedes albopictus.</title>
        <authorList>
            <person name="Boes K.E."/>
            <person name="Ribeiro J.M."/>
            <person name="Wong A."/>
            <person name="Harrington L.C."/>
            <person name="Wolfner M.F."/>
            <person name="Sirot L.K."/>
        </authorList>
    </citation>
    <scope>NUCLEOTIDE SEQUENCE</scope>
    <source>
        <tissue evidence="7">Reproductive organs</tissue>
    </source>
</reference>
<proteinExistence type="evidence at transcript level"/>
<dbReference type="PROSITE" id="PS51503">
    <property type="entry name" value="HIG1"/>
    <property type="match status" value="1"/>
</dbReference>